<feature type="compositionally biased region" description="Basic residues" evidence="6">
    <location>
        <begin position="2479"/>
        <end position="2498"/>
    </location>
</feature>
<dbReference type="InterPro" id="IPR022796">
    <property type="entry name" value="Chloroa_b-bind"/>
</dbReference>
<evidence type="ECO:0000256" key="7">
    <source>
        <dbReference type="SAM" id="SignalP"/>
    </source>
</evidence>
<comment type="caution">
    <text evidence="8">The sequence shown here is derived from an EMBL/GenBank/DDBJ whole genome shotgun (WGS) entry which is preliminary data.</text>
</comment>
<dbReference type="InterPro" id="IPR001344">
    <property type="entry name" value="Chloro_AB-bd_pln"/>
</dbReference>
<proteinExistence type="predicted"/>
<dbReference type="SUPFAM" id="SSF56784">
    <property type="entry name" value="HAD-like"/>
    <property type="match status" value="1"/>
</dbReference>
<dbReference type="Pfam" id="PF00504">
    <property type="entry name" value="Chloroa_b-bind"/>
    <property type="match status" value="4"/>
</dbReference>
<feature type="compositionally biased region" description="Basic and acidic residues" evidence="6">
    <location>
        <begin position="1765"/>
        <end position="1781"/>
    </location>
</feature>
<comment type="subcellular location">
    <subcellularLocation>
        <location evidence="1">Plastid</location>
        <location evidence="1">Chloroplast</location>
    </subcellularLocation>
</comment>
<feature type="signal peptide" evidence="7">
    <location>
        <begin position="1"/>
        <end position="26"/>
    </location>
</feature>
<keyword evidence="4" id="KW-0934">Plastid</keyword>
<feature type="compositionally biased region" description="Low complexity" evidence="6">
    <location>
        <begin position="1713"/>
        <end position="1725"/>
    </location>
</feature>
<dbReference type="Gene3D" id="3.40.50.1000">
    <property type="entry name" value="HAD superfamily/HAD-like"/>
    <property type="match status" value="1"/>
</dbReference>
<accession>A0ABP0RJL7</accession>
<dbReference type="SUPFAM" id="SSF103511">
    <property type="entry name" value="Chlorophyll a-b binding protein"/>
    <property type="match status" value="4"/>
</dbReference>
<dbReference type="InterPro" id="IPR029021">
    <property type="entry name" value="Prot-tyrosine_phosphatase-like"/>
</dbReference>
<dbReference type="Gene3D" id="3.90.190.10">
    <property type="entry name" value="Protein tyrosine phosphatase superfamily"/>
    <property type="match status" value="1"/>
</dbReference>
<feature type="chain" id="PRO_5045079188" evidence="7">
    <location>
        <begin position="27"/>
        <end position="3262"/>
    </location>
</feature>
<feature type="region of interest" description="Disordered" evidence="6">
    <location>
        <begin position="1063"/>
        <end position="1084"/>
    </location>
</feature>
<dbReference type="Pfam" id="PF02358">
    <property type="entry name" value="Trehalose_PPase"/>
    <property type="match status" value="1"/>
</dbReference>
<dbReference type="PANTHER" id="PTHR21649">
    <property type="entry name" value="CHLOROPHYLL A/B BINDING PROTEIN"/>
    <property type="match status" value="1"/>
</dbReference>
<keyword evidence="5" id="KW-0175">Coiled coil</keyword>
<keyword evidence="3" id="KW-0602">Photosynthesis</keyword>
<gene>
    <name evidence="8" type="ORF">CCMP2556_LOCUS47574</name>
</gene>
<feature type="coiled-coil region" evidence="5">
    <location>
        <begin position="1841"/>
        <end position="1875"/>
    </location>
</feature>
<keyword evidence="2" id="KW-0150">Chloroplast</keyword>
<evidence type="ECO:0000313" key="9">
    <source>
        <dbReference type="Proteomes" id="UP001642484"/>
    </source>
</evidence>
<dbReference type="Gene3D" id="3.30.70.1020">
    <property type="entry name" value="Trehalose-6-phosphate phosphatase related protein, domain 2"/>
    <property type="match status" value="1"/>
</dbReference>
<feature type="non-terminal residue" evidence="8">
    <location>
        <position position="3262"/>
    </location>
</feature>
<evidence type="ECO:0000256" key="6">
    <source>
        <dbReference type="SAM" id="MobiDB-lite"/>
    </source>
</evidence>
<dbReference type="Gene3D" id="1.10.3460.10">
    <property type="entry name" value="Chlorophyll a/b binding protein domain"/>
    <property type="match status" value="4"/>
</dbReference>
<dbReference type="InterPro" id="IPR036412">
    <property type="entry name" value="HAD-like_sf"/>
</dbReference>
<dbReference type="Proteomes" id="UP001642484">
    <property type="component" value="Unassembled WGS sequence"/>
</dbReference>
<dbReference type="CDD" id="cd00084">
    <property type="entry name" value="HMG-box_SF"/>
    <property type="match status" value="1"/>
</dbReference>
<name>A0ABP0RJL7_9DINO</name>
<dbReference type="SUPFAM" id="SSF52799">
    <property type="entry name" value="(Phosphotyrosine protein) phosphatases II"/>
    <property type="match status" value="1"/>
</dbReference>
<evidence type="ECO:0000256" key="5">
    <source>
        <dbReference type="SAM" id="Coils"/>
    </source>
</evidence>
<evidence type="ECO:0000256" key="1">
    <source>
        <dbReference type="ARBA" id="ARBA00004229"/>
    </source>
</evidence>
<evidence type="ECO:0000256" key="3">
    <source>
        <dbReference type="ARBA" id="ARBA00022531"/>
    </source>
</evidence>
<evidence type="ECO:0000313" key="8">
    <source>
        <dbReference type="EMBL" id="CAK9100797.1"/>
    </source>
</evidence>
<feature type="region of interest" description="Disordered" evidence="6">
    <location>
        <begin position="1711"/>
        <end position="1781"/>
    </location>
</feature>
<sequence length="3262" mass="357329">MICSPPGPQSFLILFHAISACSVLSAARHRPSRLLHRPSLPKMAPQMSKAAAAAAAVAGTAFVALPGQRVSAPSNAPALRGRAGHASNTGMLSTVGVALGATAVAALRKKETKASSAVRAFENELGVQAPLGFWDPAGLSSDGDAREFYRRRVVEIKHGRVSMLACTGYIVQEFFRFPGYISPSSELKFTDIPNGLAAATKVPAVGWFQYTIFCGICDLWLLHQVPTNPAGKLCTRLFGEGATNYEYGFLGLPGYLGGKAIEDPDVKKKKLNAEIANGRLAMMAIIGMFFQDGLTGSAWGDWANYTESPLRAFESELGVQAPLGYFDPMGLSKDGDVDTFRRRRECELKNGRVAMFATIGYMVPEYFKFPGYLAPSANLKFADVPNGVQAITKVPAEGWLQWVALCGLYEFCVNTPVDPAEPGNYGKGRLGYGNMVLGITAEPMQDAEARKRALNSELANGRLAMMAIVGLWVQDGLFGTPYGLYTGSSAFESELGVQPPVGFWDPLGFTKTDDAASFRRRRYVELKHGRVAMFACLGYIVPEYYRWPGDLSPSLGLKFTDVPTGFAAFSKVPLSGWAQMVFFAGSVELFQYVDDPKRPPGDFANAGFLGVPNSFVKAPADTKEKKLAAEIANGRLAMMAIIGMFFQDGLTGSAWGDWANYTDSPLRALSPAQECIAGTGGPLPDMYWDPAGISSKKSKEEILELRAQELKHGRVAMLAVIGWFHVAGGFHIIGDYAVGVHLDDNPLVSLTQMPMGGIWQVVFTIMCLEWLTTYVCKPPAEKPWDILGWSDILIEDEKSIWNQFRKAELQELNNGRLAMMAIVGLITQDVLFGEYGQRFAQLNWDKNFFPPDQGVYEPFVLAEEPNTHVIIMSSLEQDLLTQAIGNLPCWIIAEGGVCYREPDGTWSNMELLDKEWLAPAKEIMEYFAARTPGSRVIETMSSVSWHYQKTQGDHAAIQSKELMIHLWAGPLLSAPAEVVVGNDEVSVRPTGVSKASQLEKILQRICCEDGGTMSPKWLSDVVVICMSDLITKDEDVYLTLQKFFEQDAADKWKVTSPSLDRLRSDDSHVSGPMRTGGSPGRLRGQPELPFLAGTEQDLIDRWDEEEAPEWTFELWLTWLSNMEVVLSTKVATGRRRAAVPLRHKSRGALLRLLGPKQKRQAEAAKAFQSLARHANRTGRNRTADYNVPGSGVCKGVCKTGKGKWKTWTPDAVLRSAFASEGMAVRHVASQVDGSGHRHAAECKHFAAQLVMAGQKDGLAQFLAQAAHEAPRGDHVFDFALTTFMFDETELEVNLHELGLGAWSVLARPKDIFASIEVRPAPGWECDRESDKVLQRFDRFQSVYGLWPTSKLSDQDVWDAWSGLQSTLAGDAYGGKEAVKWGREAYNSRHPLHLVLDCSSFKKGCNGKLWLGGENAIMDRNLLTENGIQTNVPASRRPLPDESMTYTVLDHVEAGALINGDGDMVSWLEVCDMLAKRLEEGQGILLCCMTGAHKSAALACGLVMYLTGTAFDKAETYLCSLRNCVDLSFKPPGRSPRSASDWLLEWQDRILAEAWTFDICQVLSPHAFRKKAIQVGFEAMHTRPKAKAAKTGSGEQDPGYSSGGFEHGFSTVSSQELNSSMESEASWGFTPSLKRSLPTASGDGFLALKDELASKEMRAAKLNQLCADLEALDSKMMVLLMPADKVAMPSVAQQKQATAEPTAPNVKEQGGLNAAAADQPEQPEARASADVGQVAAADKVPATGQVADEPAEKPADQADICDIDVPDQKDDGGNVEMEAQKEDAHCQGGEFQVDYAPDEPAANSKKQGAAASDCGRSVLEGEKQPLDHSLRNQDSEVMSRVLQLLEEQRLQRQAVLARSEEELTRQTLQVEALRALLGPEPLTVLDLLVDVGPSVVLALSDSDGRTLLHHAARIGAWQVDLALGCNVGLAMWLQRHWNARPLQPPPRASEAQQKAVALVKETFLHQLSVPALNKWTTIQPCLTLVCAMQQWSNVLPQAFGRCFPEGPQAELSEDDSPDEGAALGVPLDQTKRWRKLARKRQRKAAYFMQDPQSKWATLMWSVLTAPVMVVHYSLFKRGTWLSERRCENDELTSVFDRVVLTSTFIERAFARLSRWCDRKGPKPTLATLAAKNAVYHFRYLTELWRERGFKDGTLTKERSQKCRPTWAHGVRKGRTRNGLHIFAKEMGLKPSKELVRQWRLLSQEQREHYATLARADNIQSRALQANKVSHMAESAEVRGGFWQMSTPHGFPLCRNIVEANLSNLRSLADEFKRATRSLWPESPDSFDGAPEQPFPLWAPCDPECCPHRLSDAQRLCFTALLDVLREVIMRRGPAASDVGQEPLLLQFSSTSLRATRQVVVAYNTRKKPIDAALVELQRIEEPNTRPGVLEVLACALGVDGQLPLVGDVPFCARLAADALDWDMFVLKVGPVSRLDHFDILASGPVDVQALKAEILREKEAQRALTALRKMTPRPVGTGRGKGKGNRPKGLAKGKGKGRGKLVTADERSDASCDDGGGSSQSDASDDTLKEEGSDGSGTGVAPEQPQVAPPPVSLASDGPLARLAPSQPRRNQKRGKAADSQRPQVSLEVQGRVPWRSYEKARADDGEVYKVPSGKLCLVCFNVYRALGSSASPAEMVAAYENAKDLCEAVVAACAKYGEDDFLASPLKKPCSVASGLLNVADISATASAVEVMEQSQAEEDSHGSFEGAIQVFFSEHAVGQSLVDLATARVASGEKEQIAQTAIKELGDELPKLQALSHAFCVQGIKLIKDDLLPVQKLLDTCAKSVSALKGSKGKDKDHGRAYDRLMELLAGHKATFTSEVKRLLEGELRGNLAQRLQFLCNALSNDCMVGSEEAGQTLIELDEVWSGLKHTCLVEHTFWESGPATGQVEAVLREYKDLSATLCDMANFVFLQNDKFKEKQKLDVAATTLKRWVDIVPNKLKKWVDTGLAQLVEDRMLSVCRSKQQALFSAGLTAVAEVTKQCVAGSPPSFNQGAQQQLLMKIPKSHSLRPLVTSFLEVLTLQSQSGDQLKLATALDMTGKHYQEALSTAEWQEDLRKTGLKEASAWLKALRQKVACEALDEMERAHKKRCLSMEKIKVAKLPSLTDEENYRKVGLRCVGQLADVTALLEKDCKALKTLRSALVRLKAAQFGEENTTPLLAELELAQKKAGHDVFAPGPGEIECEELVVQTSFHVAAVAALCLVRNPKLAPPNPDGKLLKQVADISVTLRGKWELLPEGELKLQGGRLLSECEEVSKSKGQR</sequence>
<evidence type="ECO:0000256" key="4">
    <source>
        <dbReference type="ARBA" id="ARBA00022640"/>
    </source>
</evidence>
<reference evidence="8 9" key="1">
    <citation type="submission" date="2024-02" db="EMBL/GenBank/DDBJ databases">
        <authorList>
            <person name="Chen Y."/>
            <person name="Shah S."/>
            <person name="Dougan E. K."/>
            <person name="Thang M."/>
            <person name="Chan C."/>
        </authorList>
    </citation>
    <scope>NUCLEOTIDE SEQUENCE [LARGE SCALE GENOMIC DNA]</scope>
</reference>
<evidence type="ECO:0000256" key="2">
    <source>
        <dbReference type="ARBA" id="ARBA00022528"/>
    </source>
</evidence>
<dbReference type="InterPro" id="IPR003337">
    <property type="entry name" value="Trehalose_PPase"/>
</dbReference>
<feature type="region of interest" description="Disordered" evidence="6">
    <location>
        <begin position="2463"/>
        <end position="2586"/>
    </location>
</feature>
<keyword evidence="7" id="KW-0732">Signal</keyword>
<feature type="region of interest" description="Disordered" evidence="6">
    <location>
        <begin position="1583"/>
        <end position="1604"/>
    </location>
</feature>
<dbReference type="EMBL" id="CAXAMN010026139">
    <property type="protein sequence ID" value="CAK9100797.1"/>
    <property type="molecule type" value="Genomic_DNA"/>
</dbReference>
<feature type="region of interest" description="Disordered" evidence="6">
    <location>
        <begin position="1793"/>
        <end position="1814"/>
    </location>
</feature>
<dbReference type="InterPro" id="IPR023214">
    <property type="entry name" value="HAD_sf"/>
</dbReference>
<protein>
    <submittedName>
        <fullName evidence="8">Uncharacterized protein</fullName>
    </submittedName>
</protein>
<keyword evidence="9" id="KW-1185">Reference proteome</keyword>
<organism evidence="8 9">
    <name type="scientific">Durusdinium trenchii</name>
    <dbReference type="NCBI Taxonomy" id="1381693"/>
    <lineage>
        <taxon>Eukaryota</taxon>
        <taxon>Sar</taxon>
        <taxon>Alveolata</taxon>
        <taxon>Dinophyceae</taxon>
        <taxon>Suessiales</taxon>
        <taxon>Symbiodiniaceae</taxon>
        <taxon>Durusdinium</taxon>
    </lineage>
</organism>